<name>A0ABT3ADA7_9ALTE</name>
<keyword evidence="1" id="KW-1133">Transmembrane helix</keyword>
<dbReference type="PIRSF" id="PIRSF005610">
    <property type="entry name" value="SirB"/>
    <property type="match status" value="1"/>
</dbReference>
<dbReference type="PANTHER" id="PTHR39594">
    <property type="entry name" value="PROTEIN YCHQ"/>
    <property type="match status" value="1"/>
</dbReference>
<reference evidence="2 3" key="1">
    <citation type="submission" date="2022-10" db="EMBL/GenBank/DDBJ databases">
        <title>Aestuariibacter sp. AA17 isolated from Montipora capitata coral fragment.</title>
        <authorList>
            <person name="Emsley S.A."/>
            <person name="Pfannmuller K.M."/>
            <person name="Loughran R.M."/>
            <person name="Shlafstein M."/>
            <person name="Papke E."/>
            <person name="Saw J.H."/>
            <person name="Ushijima B."/>
            <person name="Videau P."/>
        </authorList>
    </citation>
    <scope>NUCLEOTIDE SEQUENCE [LARGE SCALE GENOMIC DNA]</scope>
    <source>
        <strain evidence="2 3">AA17</strain>
    </source>
</reference>
<dbReference type="RefSeq" id="WP_263713953.1">
    <property type="nucleotide sequence ID" value="NZ_JAOWKX010000015.1"/>
</dbReference>
<keyword evidence="3" id="KW-1185">Reference proteome</keyword>
<feature type="transmembrane region" description="Helical" evidence="1">
    <location>
        <begin position="74"/>
        <end position="92"/>
    </location>
</feature>
<dbReference type="Pfam" id="PF04247">
    <property type="entry name" value="SirB"/>
    <property type="match status" value="1"/>
</dbReference>
<protein>
    <submittedName>
        <fullName evidence="2">SirB2 family protein</fullName>
    </submittedName>
</protein>
<keyword evidence="1" id="KW-0472">Membrane</keyword>
<dbReference type="InterPro" id="IPR007360">
    <property type="entry name" value="SirB"/>
</dbReference>
<organism evidence="2 3">
    <name type="scientific">Fluctibacter corallii</name>
    <dbReference type="NCBI Taxonomy" id="2984329"/>
    <lineage>
        <taxon>Bacteria</taxon>
        <taxon>Pseudomonadati</taxon>
        <taxon>Pseudomonadota</taxon>
        <taxon>Gammaproteobacteria</taxon>
        <taxon>Alteromonadales</taxon>
        <taxon>Alteromonadaceae</taxon>
        <taxon>Fluctibacter</taxon>
    </lineage>
</organism>
<keyword evidence="1" id="KW-0812">Transmembrane</keyword>
<feature type="transmembrane region" description="Helical" evidence="1">
    <location>
        <begin position="99"/>
        <end position="117"/>
    </location>
</feature>
<dbReference type="Proteomes" id="UP001652504">
    <property type="component" value="Unassembled WGS sequence"/>
</dbReference>
<accession>A0ABT3ADA7</accession>
<dbReference type="PANTHER" id="PTHR39594:SF1">
    <property type="entry name" value="PROTEIN YCHQ"/>
    <property type="match status" value="1"/>
</dbReference>
<evidence type="ECO:0000256" key="1">
    <source>
        <dbReference type="SAM" id="Phobius"/>
    </source>
</evidence>
<gene>
    <name evidence="2" type="ORF">OE749_18355</name>
</gene>
<proteinExistence type="predicted"/>
<sequence>MYMMVKHIHLTAVALSILFFIVRFFWSLRQSPMMEKKWVKITPHIVDTVLLASAIGLCFILSQYPFVNPWLTDKVIGVVLYIVVGLYALKLARTTMTKWVGFAGALAWIAFIGKVAVTKQPLLFG</sequence>
<comment type="caution">
    <text evidence="2">The sequence shown here is derived from an EMBL/GenBank/DDBJ whole genome shotgun (WGS) entry which is preliminary data.</text>
</comment>
<feature type="transmembrane region" description="Helical" evidence="1">
    <location>
        <begin position="38"/>
        <end position="62"/>
    </location>
</feature>
<feature type="transmembrane region" description="Helical" evidence="1">
    <location>
        <begin position="6"/>
        <end position="26"/>
    </location>
</feature>
<dbReference type="EMBL" id="JAOWKX010000015">
    <property type="protein sequence ID" value="MCV2886662.1"/>
    <property type="molecule type" value="Genomic_DNA"/>
</dbReference>
<evidence type="ECO:0000313" key="3">
    <source>
        <dbReference type="Proteomes" id="UP001652504"/>
    </source>
</evidence>
<evidence type="ECO:0000313" key="2">
    <source>
        <dbReference type="EMBL" id="MCV2886662.1"/>
    </source>
</evidence>